<dbReference type="GO" id="GO:0030246">
    <property type="term" value="F:carbohydrate binding"/>
    <property type="evidence" value="ECO:0007669"/>
    <property type="project" value="UniProtKB-KW"/>
</dbReference>
<evidence type="ECO:0000256" key="7">
    <source>
        <dbReference type="ARBA" id="ARBA00022692"/>
    </source>
</evidence>
<evidence type="ECO:0000259" key="18">
    <source>
        <dbReference type="SMART" id="SM00458"/>
    </source>
</evidence>
<dbReference type="CDD" id="cd02510">
    <property type="entry name" value="pp-GalNAc-T"/>
    <property type="match status" value="1"/>
</dbReference>
<dbReference type="EMBL" id="KB202367">
    <property type="protein sequence ID" value="ESO90718.1"/>
    <property type="molecule type" value="Genomic_DNA"/>
</dbReference>
<dbReference type="Gene3D" id="3.90.550.10">
    <property type="entry name" value="Spore Coat Polysaccharide Biosynthesis Protein SpsA, Chain A"/>
    <property type="match status" value="1"/>
</dbReference>
<sequence>GEQGKPVTVNKESLDKEERKKFDDGWQKNAYNQYISDMMSLHRSLPDVRDEECKSEEYRSELPDTSVVICFHNEAWTVLLRTVHSVLDRSPKHLIKEIILVDDFSDMDHLKSALEDYMEKLGKVKIVRAKKREGLIRARLLGFAAATADTVTFLDSHCECTKGWLEPLLDRIAANRSNVVCPVIDVIEDDSFKYQYGSAKATSIGGFDWNMQFSWHAIPEYERKRRSKDIAPLRSPTMAGGLFTIHREYFEHLGTYDPGMDIWGGENLELSFRVWMCGGTLEIIPCSHVGHIFRKRSPYKWRTGVNVVKKNSVRLAEVWMDEYKDYYYERFNHDLGEFGDVSARKELRKNLKCKSFDWFVKNVYPDLFVPGESICSGEIRNKAKPMCIDSPSDHHSYHKPVNMWPCHAQGGNQYWMMSKNNEIRRDDGCLDYSGGENVIIYPCHGQRGNQEWQYREDNTVFHVNTQKCAEVSVDGKKLMVRPCTGVDRQIWKWKRKAQKS</sequence>
<protein>
    <recommendedName>
        <fullName evidence="17">Polypeptide N-acetylgalactosaminyltransferase</fullName>
        <ecNumber evidence="17">2.4.1.-</ecNumber>
    </recommendedName>
    <alternativeName>
        <fullName evidence="17">Protein-UDP acetylgalactosaminyltransferase</fullName>
    </alternativeName>
</protein>
<dbReference type="Proteomes" id="UP000030746">
    <property type="component" value="Unassembled WGS sequence"/>
</dbReference>
<comment type="cofactor">
    <cofactor evidence="1 17">
        <name>Mn(2+)</name>
        <dbReference type="ChEBI" id="CHEBI:29035"/>
    </cofactor>
</comment>
<dbReference type="EC" id="2.4.1.-" evidence="17"/>
<dbReference type="RefSeq" id="XP_009058709.1">
    <property type="nucleotide sequence ID" value="XM_009060461.1"/>
</dbReference>
<dbReference type="SUPFAM" id="SSF50370">
    <property type="entry name" value="Ricin B-like lectins"/>
    <property type="match status" value="1"/>
</dbReference>
<dbReference type="Pfam" id="PF00535">
    <property type="entry name" value="Glycos_transf_2"/>
    <property type="match status" value="1"/>
</dbReference>
<keyword evidence="15" id="KW-0325">Glycoprotein</keyword>
<keyword evidence="9 17" id="KW-0430">Lectin</keyword>
<dbReference type="PANTHER" id="PTHR11675">
    <property type="entry name" value="N-ACETYLGALACTOSAMINYLTRANSFERASE"/>
    <property type="match status" value="1"/>
</dbReference>
<keyword evidence="20" id="KW-1185">Reference proteome</keyword>
<evidence type="ECO:0000256" key="5">
    <source>
        <dbReference type="ARBA" id="ARBA00022676"/>
    </source>
</evidence>
<dbReference type="InterPro" id="IPR000772">
    <property type="entry name" value="Ricin_B_lectin"/>
</dbReference>
<evidence type="ECO:0000256" key="15">
    <source>
        <dbReference type="ARBA" id="ARBA00023180"/>
    </source>
</evidence>
<keyword evidence="7" id="KW-0812">Transmembrane</keyword>
<dbReference type="SMART" id="SM00458">
    <property type="entry name" value="RICIN"/>
    <property type="match status" value="1"/>
</dbReference>
<accession>V3ZHH4</accession>
<evidence type="ECO:0000256" key="9">
    <source>
        <dbReference type="ARBA" id="ARBA00022734"/>
    </source>
</evidence>
<proteinExistence type="inferred from homology"/>
<dbReference type="InterPro" id="IPR001173">
    <property type="entry name" value="Glyco_trans_2-like"/>
</dbReference>
<evidence type="ECO:0000256" key="8">
    <source>
        <dbReference type="ARBA" id="ARBA00022723"/>
    </source>
</evidence>
<dbReference type="OMA" id="DWNNFEF"/>
<evidence type="ECO:0000256" key="2">
    <source>
        <dbReference type="ARBA" id="ARBA00004323"/>
    </source>
</evidence>
<comment type="similarity">
    <text evidence="4 17">Belongs to the glycosyltransferase 2 family. GalNAc-T subfamily.</text>
</comment>
<dbReference type="GO" id="GO:0046872">
    <property type="term" value="F:metal ion binding"/>
    <property type="evidence" value="ECO:0007669"/>
    <property type="project" value="UniProtKB-KW"/>
</dbReference>
<keyword evidence="8" id="KW-0479">Metal-binding</keyword>
<dbReference type="PROSITE" id="PS50231">
    <property type="entry name" value="RICIN_B_LECTIN"/>
    <property type="match status" value="1"/>
</dbReference>
<keyword evidence="14 17" id="KW-1015">Disulfide bond</keyword>
<dbReference type="GO" id="GO:0006493">
    <property type="term" value="P:protein O-linked glycosylation"/>
    <property type="evidence" value="ECO:0007669"/>
    <property type="project" value="UniProtKB-ARBA"/>
</dbReference>
<dbReference type="UniPathway" id="UPA00378"/>
<evidence type="ECO:0000256" key="13">
    <source>
        <dbReference type="ARBA" id="ARBA00023136"/>
    </source>
</evidence>
<keyword evidence="11" id="KW-1133">Transmembrane helix</keyword>
<dbReference type="CDD" id="cd23462">
    <property type="entry name" value="beta-trefoil_Ricin_Pgant9-like"/>
    <property type="match status" value="1"/>
</dbReference>
<dbReference type="KEGG" id="lgi:LOTGIDRAFT_123129"/>
<dbReference type="Gene3D" id="2.80.10.50">
    <property type="match status" value="1"/>
</dbReference>
<evidence type="ECO:0000256" key="14">
    <source>
        <dbReference type="ARBA" id="ARBA00023157"/>
    </source>
</evidence>
<comment type="pathway">
    <text evidence="3 17">Protein modification; protein glycosylation.</text>
</comment>
<dbReference type="GO" id="GO:0004653">
    <property type="term" value="F:polypeptide N-acetylgalactosaminyltransferase activity"/>
    <property type="evidence" value="ECO:0007669"/>
    <property type="project" value="TreeGrafter"/>
</dbReference>
<dbReference type="InterPro" id="IPR045885">
    <property type="entry name" value="GalNAc-T"/>
</dbReference>
<feature type="non-terminal residue" evidence="19">
    <location>
        <position position="1"/>
    </location>
</feature>
<dbReference type="CTD" id="20232198"/>
<dbReference type="InterPro" id="IPR029044">
    <property type="entry name" value="Nucleotide-diphossugar_trans"/>
</dbReference>
<keyword evidence="5 17" id="KW-0328">Glycosyltransferase</keyword>
<gene>
    <name evidence="19" type="ORF">LOTGIDRAFT_123129</name>
</gene>
<dbReference type="SUPFAM" id="SSF53448">
    <property type="entry name" value="Nucleotide-diphospho-sugar transferases"/>
    <property type="match status" value="1"/>
</dbReference>
<keyword evidence="13" id="KW-0472">Membrane</keyword>
<organism evidence="19 20">
    <name type="scientific">Lottia gigantea</name>
    <name type="common">Giant owl limpet</name>
    <dbReference type="NCBI Taxonomy" id="225164"/>
    <lineage>
        <taxon>Eukaryota</taxon>
        <taxon>Metazoa</taxon>
        <taxon>Spiralia</taxon>
        <taxon>Lophotrochozoa</taxon>
        <taxon>Mollusca</taxon>
        <taxon>Gastropoda</taxon>
        <taxon>Patellogastropoda</taxon>
        <taxon>Lottioidea</taxon>
        <taxon>Lottiidae</taxon>
        <taxon>Lottia</taxon>
    </lineage>
</organism>
<dbReference type="AlphaFoldDB" id="V3ZHH4"/>
<dbReference type="PANTHER" id="PTHR11675:SF131">
    <property type="entry name" value="POLYPEPTIDE N-ACETYLGALACTOSAMINYLTRANSFERASE 9-RELATED"/>
    <property type="match status" value="1"/>
</dbReference>
<dbReference type="OrthoDB" id="6119243at2759"/>
<evidence type="ECO:0000256" key="6">
    <source>
        <dbReference type="ARBA" id="ARBA00022679"/>
    </source>
</evidence>
<evidence type="ECO:0000256" key="12">
    <source>
        <dbReference type="ARBA" id="ARBA00023034"/>
    </source>
</evidence>
<evidence type="ECO:0000256" key="10">
    <source>
        <dbReference type="ARBA" id="ARBA00022968"/>
    </source>
</evidence>
<evidence type="ECO:0000256" key="3">
    <source>
        <dbReference type="ARBA" id="ARBA00004922"/>
    </source>
</evidence>
<name>V3ZHH4_LOTGI</name>
<dbReference type="GO" id="GO:0000139">
    <property type="term" value="C:Golgi membrane"/>
    <property type="evidence" value="ECO:0007669"/>
    <property type="project" value="UniProtKB-SubCell"/>
</dbReference>
<evidence type="ECO:0000256" key="17">
    <source>
        <dbReference type="RuleBase" id="RU361242"/>
    </source>
</evidence>
<keyword evidence="6 17" id="KW-0808">Transferase</keyword>
<dbReference type="FunFam" id="2.80.10.50:FF:000047">
    <property type="entry name" value="Polypeptide N-acetylgalactosaminyltransferase"/>
    <property type="match status" value="1"/>
</dbReference>
<dbReference type="Pfam" id="PF00652">
    <property type="entry name" value="Ricin_B_lectin"/>
    <property type="match status" value="1"/>
</dbReference>
<keyword evidence="16 17" id="KW-0464">Manganese</keyword>
<evidence type="ECO:0000313" key="20">
    <source>
        <dbReference type="Proteomes" id="UP000030746"/>
    </source>
</evidence>
<evidence type="ECO:0000256" key="16">
    <source>
        <dbReference type="ARBA" id="ARBA00023211"/>
    </source>
</evidence>
<dbReference type="HOGENOM" id="CLU_013477_0_1_1"/>
<dbReference type="GeneID" id="20232198"/>
<feature type="domain" description="Ricin B lectin" evidence="18">
    <location>
        <begin position="376"/>
        <end position="494"/>
    </location>
</feature>
<comment type="subcellular location">
    <subcellularLocation>
        <location evidence="2 17">Golgi apparatus membrane</location>
        <topology evidence="2 17">Single-pass type II membrane protein</topology>
    </subcellularLocation>
</comment>
<dbReference type="InterPro" id="IPR035992">
    <property type="entry name" value="Ricin_B-like_lectins"/>
</dbReference>
<keyword evidence="10" id="KW-0735">Signal-anchor</keyword>
<dbReference type="STRING" id="225164.V3ZHH4"/>
<dbReference type="FunFam" id="3.90.550.10:FF:000021">
    <property type="entry name" value="Polypeptide N-acetylgalactosaminyltransferase"/>
    <property type="match status" value="1"/>
</dbReference>
<evidence type="ECO:0000256" key="1">
    <source>
        <dbReference type="ARBA" id="ARBA00001936"/>
    </source>
</evidence>
<evidence type="ECO:0000256" key="4">
    <source>
        <dbReference type="ARBA" id="ARBA00005680"/>
    </source>
</evidence>
<evidence type="ECO:0000313" key="19">
    <source>
        <dbReference type="EMBL" id="ESO90718.1"/>
    </source>
</evidence>
<reference evidence="19 20" key="1">
    <citation type="journal article" date="2013" name="Nature">
        <title>Insights into bilaterian evolution from three spiralian genomes.</title>
        <authorList>
            <person name="Simakov O."/>
            <person name="Marletaz F."/>
            <person name="Cho S.J."/>
            <person name="Edsinger-Gonzales E."/>
            <person name="Havlak P."/>
            <person name="Hellsten U."/>
            <person name="Kuo D.H."/>
            <person name="Larsson T."/>
            <person name="Lv J."/>
            <person name="Arendt D."/>
            <person name="Savage R."/>
            <person name="Osoegawa K."/>
            <person name="de Jong P."/>
            <person name="Grimwood J."/>
            <person name="Chapman J.A."/>
            <person name="Shapiro H."/>
            <person name="Aerts A."/>
            <person name="Otillar R.P."/>
            <person name="Terry A.Y."/>
            <person name="Boore J.L."/>
            <person name="Grigoriev I.V."/>
            <person name="Lindberg D.R."/>
            <person name="Seaver E.C."/>
            <person name="Weisblat D.A."/>
            <person name="Putnam N.H."/>
            <person name="Rokhsar D.S."/>
        </authorList>
    </citation>
    <scope>NUCLEOTIDE SEQUENCE [LARGE SCALE GENOMIC DNA]</scope>
</reference>
<evidence type="ECO:0000256" key="11">
    <source>
        <dbReference type="ARBA" id="ARBA00022989"/>
    </source>
</evidence>
<keyword evidence="12 17" id="KW-0333">Golgi apparatus</keyword>